<reference evidence="1" key="1">
    <citation type="submission" date="2023-07" db="EMBL/GenBank/DDBJ databases">
        <title>Sorghum-associated microbial communities from plants grown in Nebraska, USA.</title>
        <authorList>
            <person name="Schachtman D."/>
        </authorList>
    </citation>
    <scope>NUCLEOTIDE SEQUENCE</scope>
    <source>
        <strain evidence="1">DS1280</strain>
    </source>
</reference>
<name>A0ACC6IX55_9FLAO</name>
<proteinExistence type="predicted"/>
<protein>
    <submittedName>
        <fullName evidence="1">Small-conductance mechanosensitive channel</fullName>
    </submittedName>
</protein>
<comment type="caution">
    <text evidence="1">The sequence shown here is derived from an EMBL/GenBank/DDBJ whole genome shotgun (WGS) entry which is preliminary data.</text>
</comment>
<evidence type="ECO:0000313" key="2">
    <source>
        <dbReference type="Proteomes" id="UP001184376"/>
    </source>
</evidence>
<sequence length="95" mass="10697">MRSRTNYILAVCTIFLNVIILLVNIYIIRNGFRPFEGGLNFSIVLMISNVFIFPAVATFFKTLRSKFIMLALNILGMVVAVLGAFLAFLLMTIQC</sequence>
<dbReference type="Proteomes" id="UP001184376">
    <property type="component" value="Unassembled WGS sequence"/>
</dbReference>
<keyword evidence="2" id="KW-1185">Reference proteome</keyword>
<gene>
    <name evidence="1" type="ORF">J2795_003059</name>
</gene>
<dbReference type="EMBL" id="JAVDRG010000005">
    <property type="protein sequence ID" value="MDR6442334.1"/>
    <property type="molecule type" value="Genomic_DNA"/>
</dbReference>
<evidence type="ECO:0000313" key="1">
    <source>
        <dbReference type="EMBL" id="MDR6442334.1"/>
    </source>
</evidence>
<accession>A0ACC6IX55</accession>
<organism evidence="1 2">
    <name type="scientific">Chryseobacterium bernardetii</name>
    <dbReference type="NCBI Taxonomy" id="1241978"/>
    <lineage>
        <taxon>Bacteria</taxon>
        <taxon>Pseudomonadati</taxon>
        <taxon>Bacteroidota</taxon>
        <taxon>Flavobacteriia</taxon>
        <taxon>Flavobacteriales</taxon>
        <taxon>Weeksellaceae</taxon>
        <taxon>Chryseobacterium group</taxon>
        <taxon>Chryseobacterium</taxon>
    </lineage>
</organism>